<dbReference type="RefSeq" id="WP_419190860.1">
    <property type="nucleotide sequence ID" value="NZ_CP036434.1"/>
</dbReference>
<keyword evidence="1" id="KW-0472">Membrane</keyword>
<evidence type="ECO:0000256" key="1">
    <source>
        <dbReference type="SAM" id="Phobius"/>
    </source>
</evidence>
<proteinExistence type="predicted"/>
<reference evidence="2 3" key="1">
    <citation type="submission" date="2019-02" db="EMBL/GenBank/DDBJ databases">
        <title>Deep-cultivation of Planctomycetes and their phenomic and genomic characterization uncovers novel biology.</title>
        <authorList>
            <person name="Wiegand S."/>
            <person name="Jogler M."/>
            <person name="Boedeker C."/>
            <person name="Pinto D."/>
            <person name="Vollmers J."/>
            <person name="Rivas-Marin E."/>
            <person name="Kohn T."/>
            <person name="Peeters S.H."/>
            <person name="Heuer A."/>
            <person name="Rast P."/>
            <person name="Oberbeckmann S."/>
            <person name="Bunk B."/>
            <person name="Jeske O."/>
            <person name="Meyerdierks A."/>
            <person name="Storesund J.E."/>
            <person name="Kallscheuer N."/>
            <person name="Luecker S."/>
            <person name="Lage O.M."/>
            <person name="Pohl T."/>
            <person name="Merkel B.J."/>
            <person name="Hornburger P."/>
            <person name="Mueller R.-W."/>
            <person name="Bruemmer F."/>
            <person name="Labrenz M."/>
            <person name="Spormann A.M."/>
            <person name="Op den Camp H."/>
            <person name="Overmann J."/>
            <person name="Amann R."/>
            <person name="Jetten M.S.M."/>
            <person name="Mascher T."/>
            <person name="Medema M.H."/>
            <person name="Devos D.P."/>
            <person name="Kaster A.-K."/>
            <person name="Ovreas L."/>
            <person name="Rohde M."/>
            <person name="Galperin M.Y."/>
            <person name="Jogler C."/>
        </authorList>
    </citation>
    <scope>NUCLEOTIDE SEQUENCE [LARGE SCALE GENOMIC DNA]</scope>
    <source>
        <strain evidence="2 3">Poly30</strain>
    </source>
</reference>
<keyword evidence="1" id="KW-0812">Transmembrane</keyword>
<keyword evidence="3" id="KW-1185">Reference proteome</keyword>
<gene>
    <name evidence="2" type="ORF">Poly30_04490</name>
</gene>
<accession>A0A518ELI6</accession>
<name>A0A518ELI6_9BACT</name>
<dbReference type="EMBL" id="CP036434">
    <property type="protein sequence ID" value="QDV04954.1"/>
    <property type="molecule type" value="Genomic_DNA"/>
</dbReference>
<organism evidence="2 3">
    <name type="scientific">Saltatorellus ferox</name>
    <dbReference type="NCBI Taxonomy" id="2528018"/>
    <lineage>
        <taxon>Bacteria</taxon>
        <taxon>Pseudomonadati</taxon>
        <taxon>Planctomycetota</taxon>
        <taxon>Planctomycetia</taxon>
        <taxon>Planctomycetia incertae sedis</taxon>
        <taxon>Saltatorellus</taxon>
    </lineage>
</organism>
<dbReference type="AlphaFoldDB" id="A0A518ELI6"/>
<protein>
    <submittedName>
        <fullName evidence="2">Uncharacterized protein</fullName>
    </submittedName>
</protein>
<keyword evidence="1" id="KW-1133">Transmembrane helix</keyword>
<feature type="transmembrane region" description="Helical" evidence="1">
    <location>
        <begin position="21"/>
        <end position="38"/>
    </location>
</feature>
<feature type="transmembrane region" description="Helical" evidence="1">
    <location>
        <begin position="425"/>
        <end position="445"/>
    </location>
</feature>
<sequence length="476" mass="52573">MKHTRISKEEAARLAQRDRNRIIGLAIFAALVGGLYLYSASNASKKRAEADSELAGAAPSRELEAQDIQLIPFDRTDVLAEIKDATEADQELLQTEPLKVVFDYARLQTPVALEAMGLRDLDSAGIAALLADPATHRLEPYRARGVILEANERPRANGIGNDWMGSMRMLSGEVVYFLVANAPVQPGGKRLIEPGDYLRVEGLFYGLHRTTLDPDGAQGEDVAQAVTGPLIVGAKAAASTPKMSEEIARETPSLEAVVDDTIGDVRDKSEFAQAKWELMGKALMVGDDTDWDAAPELDSEMLRAIYDDGDAYRGKPFRVPVSINMDANALGAGDNPLRIEDYTDGWIGNILWKKPAHVVHWQGPFKRTDMLRGAMDDANRYVMAKGYFFRNEVYTTSQGEPARTPLFIMHSVEVFTPQADPSIAWFAYGVLGLTIGLIGLIYFLLRSDKRKSAALYEDMLRRKRARREGEKRVTPA</sequence>
<dbReference type="Proteomes" id="UP000320390">
    <property type="component" value="Chromosome"/>
</dbReference>
<evidence type="ECO:0000313" key="2">
    <source>
        <dbReference type="EMBL" id="QDV04954.1"/>
    </source>
</evidence>
<evidence type="ECO:0000313" key="3">
    <source>
        <dbReference type="Proteomes" id="UP000320390"/>
    </source>
</evidence>